<dbReference type="OrthoDB" id="9784009at2"/>
<evidence type="ECO:0000313" key="3">
    <source>
        <dbReference type="EMBL" id="CUH81433.1"/>
    </source>
</evidence>
<keyword evidence="1" id="KW-0479">Metal-binding</keyword>
<sequence>MSDYPVSLDCTPEVEGFFDGDSNTITYLIKDPASEACAVLDSVMDIDLAAGRITHTHADQIIQRITDRGLRLEWIIESHVHADHLSAAPYLQDQLGGRIGIGAKIMEVQHTFGKIFNEGTEFQRDGSQFDALFEDGDTYLVGEMTCFAMATPGHTPACMVHVMGNAAFVGDTLFMPDGGSARADFPGGDAGELYDSIQKILALPDAMRLFMCHDYAPGGRDIQWETTVAEERANNIHVGGGKTRDDFVKFRTERDAQLAMPRLILPALQVNMRAGELPRDDSGAPVLKLPINRL</sequence>
<keyword evidence="4" id="KW-1185">Reference proteome</keyword>
<organism evidence="3 4">
    <name type="scientific">Tritonibacter multivorans</name>
    <dbReference type="NCBI Taxonomy" id="928856"/>
    <lineage>
        <taxon>Bacteria</taxon>
        <taxon>Pseudomonadati</taxon>
        <taxon>Pseudomonadota</taxon>
        <taxon>Alphaproteobacteria</taxon>
        <taxon>Rhodobacterales</taxon>
        <taxon>Paracoccaceae</taxon>
        <taxon>Tritonibacter</taxon>
    </lineage>
</organism>
<evidence type="ECO:0000256" key="1">
    <source>
        <dbReference type="ARBA" id="ARBA00022723"/>
    </source>
</evidence>
<dbReference type="GO" id="GO:0050313">
    <property type="term" value="F:sulfur dioxygenase activity"/>
    <property type="evidence" value="ECO:0007669"/>
    <property type="project" value="InterPro"/>
</dbReference>
<name>A0A0N7M0U4_9RHOB</name>
<protein>
    <submittedName>
        <fullName evidence="3">Beta-lactamase hydrolase-like protein</fullName>
        <ecNumber evidence="3">3.-.-.-</ecNumber>
    </submittedName>
</protein>
<dbReference type="Gene3D" id="3.60.15.10">
    <property type="entry name" value="Ribonuclease Z/Hydroxyacylglutathione hydrolase-like"/>
    <property type="match status" value="1"/>
</dbReference>
<dbReference type="InterPro" id="IPR044528">
    <property type="entry name" value="POD-like_MBL-fold"/>
</dbReference>
<proteinExistence type="predicted"/>
<keyword evidence="3" id="KW-0378">Hydrolase</keyword>
<dbReference type="STRING" id="928856.SAMN04488049_102257"/>
<dbReference type="GO" id="GO:0006749">
    <property type="term" value="P:glutathione metabolic process"/>
    <property type="evidence" value="ECO:0007669"/>
    <property type="project" value="InterPro"/>
</dbReference>
<dbReference type="GO" id="GO:0070813">
    <property type="term" value="P:hydrogen sulfide metabolic process"/>
    <property type="evidence" value="ECO:0007669"/>
    <property type="project" value="TreeGrafter"/>
</dbReference>
<dbReference type="PANTHER" id="PTHR43084">
    <property type="entry name" value="PERSULFIDE DIOXYGENASE ETHE1"/>
    <property type="match status" value="1"/>
</dbReference>
<dbReference type="SUPFAM" id="SSF56281">
    <property type="entry name" value="Metallo-hydrolase/oxidoreductase"/>
    <property type="match status" value="1"/>
</dbReference>
<dbReference type="EMBL" id="CYSD01000042">
    <property type="protein sequence ID" value="CUH81433.1"/>
    <property type="molecule type" value="Genomic_DNA"/>
</dbReference>
<gene>
    <name evidence="3" type="primary">blh_5</name>
    <name evidence="3" type="ORF">TRM7557_03421</name>
</gene>
<dbReference type="Pfam" id="PF00753">
    <property type="entry name" value="Lactamase_B"/>
    <property type="match status" value="1"/>
</dbReference>
<accession>A0A0N7M0U4</accession>
<evidence type="ECO:0000259" key="2">
    <source>
        <dbReference type="SMART" id="SM00849"/>
    </source>
</evidence>
<evidence type="ECO:0000313" key="4">
    <source>
        <dbReference type="Proteomes" id="UP000052022"/>
    </source>
</evidence>
<dbReference type="GO" id="GO:0046872">
    <property type="term" value="F:metal ion binding"/>
    <property type="evidence" value="ECO:0007669"/>
    <property type="project" value="UniProtKB-KW"/>
</dbReference>
<dbReference type="EC" id="3.-.-.-" evidence="3"/>
<dbReference type="PANTHER" id="PTHR43084:SF1">
    <property type="entry name" value="PERSULFIDE DIOXYGENASE ETHE1, MITOCHONDRIAL"/>
    <property type="match status" value="1"/>
</dbReference>
<dbReference type="Proteomes" id="UP000052022">
    <property type="component" value="Unassembled WGS sequence"/>
</dbReference>
<dbReference type="InterPro" id="IPR036866">
    <property type="entry name" value="RibonucZ/Hydroxyglut_hydro"/>
</dbReference>
<feature type="domain" description="Metallo-beta-lactamase" evidence="2">
    <location>
        <begin position="23"/>
        <end position="213"/>
    </location>
</feature>
<dbReference type="InterPro" id="IPR001279">
    <property type="entry name" value="Metallo-B-lactamas"/>
</dbReference>
<dbReference type="RefSeq" id="WP_058291397.1">
    <property type="nucleotide sequence ID" value="NZ_CYSD01000042.1"/>
</dbReference>
<dbReference type="AlphaFoldDB" id="A0A0N7M0U4"/>
<dbReference type="SMART" id="SM00849">
    <property type="entry name" value="Lactamase_B"/>
    <property type="match status" value="1"/>
</dbReference>
<reference evidence="3 4" key="1">
    <citation type="submission" date="2015-09" db="EMBL/GenBank/DDBJ databases">
        <authorList>
            <consortium name="Swine Surveillance"/>
        </authorList>
    </citation>
    <scope>NUCLEOTIDE SEQUENCE [LARGE SCALE GENOMIC DNA]</scope>
    <source>
        <strain evidence="3 4">CECT 7557</strain>
    </source>
</reference>
<dbReference type="GO" id="GO:0016787">
    <property type="term" value="F:hydrolase activity"/>
    <property type="evidence" value="ECO:0007669"/>
    <property type="project" value="UniProtKB-KW"/>
</dbReference>
<dbReference type="CDD" id="cd07724">
    <property type="entry name" value="POD-like_MBL-fold"/>
    <property type="match status" value="1"/>
</dbReference>
<dbReference type="InterPro" id="IPR051682">
    <property type="entry name" value="Mito_Persulfide_Diox"/>
</dbReference>